<dbReference type="EMBL" id="VSWC01000131">
    <property type="protein sequence ID" value="KAA1080608.1"/>
    <property type="molecule type" value="Genomic_DNA"/>
</dbReference>
<evidence type="ECO:0000256" key="1">
    <source>
        <dbReference type="SAM" id="MobiDB-lite"/>
    </source>
</evidence>
<gene>
    <name evidence="2" type="ORF">PGT21_014560</name>
    <name evidence="3" type="ORF">PGTUg99_031457</name>
</gene>
<organism evidence="3 5">
    <name type="scientific">Puccinia graminis f. sp. tritici</name>
    <dbReference type="NCBI Taxonomy" id="56615"/>
    <lineage>
        <taxon>Eukaryota</taxon>
        <taxon>Fungi</taxon>
        <taxon>Dikarya</taxon>
        <taxon>Basidiomycota</taxon>
        <taxon>Pucciniomycotina</taxon>
        <taxon>Pucciniomycetes</taxon>
        <taxon>Pucciniales</taxon>
        <taxon>Pucciniaceae</taxon>
        <taxon>Puccinia</taxon>
    </lineage>
</organism>
<evidence type="ECO:0008006" key="6">
    <source>
        <dbReference type="Google" id="ProtNLM"/>
    </source>
</evidence>
<name>A0A5B0S114_PUCGR</name>
<feature type="compositionally biased region" description="Polar residues" evidence="1">
    <location>
        <begin position="226"/>
        <end position="236"/>
    </location>
</feature>
<proteinExistence type="predicted"/>
<evidence type="ECO:0000313" key="2">
    <source>
        <dbReference type="EMBL" id="KAA1080608.1"/>
    </source>
</evidence>
<protein>
    <recommendedName>
        <fullName evidence="6">Retrotransposon gag domain-containing protein</fullName>
    </recommendedName>
</protein>
<evidence type="ECO:0000313" key="3">
    <source>
        <dbReference type="EMBL" id="KAA1131567.1"/>
    </source>
</evidence>
<sequence>MPRTPTLVEHVYFTGDRKEFDRFIYHIKYALSEQDKGYEYNGHSNGSEKMEINWIARHFRYPNGQNSMEEGPLSYNWWIGLLEKNARKQNLPISHAVSPADNYKIPELATKKAFLEHLHEAFGSPDAREVTRKALYACKQGDQDIQQFNLVFNTLVYAVDLTENERCDIYEERLNVDLLTTAIKHTGWRNAKTLHDKQALARSAAFILHKLAQLDLEKQNAENRDNQQPNILQHANRQPLPE</sequence>
<evidence type="ECO:0000313" key="5">
    <source>
        <dbReference type="Proteomes" id="UP000325313"/>
    </source>
</evidence>
<dbReference type="EMBL" id="VDEP01000103">
    <property type="protein sequence ID" value="KAA1131567.1"/>
    <property type="molecule type" value="Genomic_DNA"/>
</dbReference>
<keyword evidence="4" id="KW-1185">Reference proteome</keyword>
<comment type="caution">
    <text evidence="3">The sequence shown here is derived from an EMBL/GenBank/DDBJ whole genome shotgun (WGS) entry which is preliminary data.</text>
</comment>
<feature type="region of interest" description="Disordered" evidence="1">
    <location>
        <begin position="221"/>
        <end position="242"/>
    </location>
</feature>
<dbReference type="Proteomes" id="UP000324748">
    <property type="component" value="Unassembled WGS sequence"/>
</dbReference>
<accession>A0A5B0S114</accession>
<dbReference type="AlphaFoldDB" id="A0A5B0S114"/>
<dbReference type="OrthoDB" id="2495163at2759"/>
<reference evidence="4 5" key="1">
    <citation type="submission" date="2019-05" db="EMBL/GenBank/DDBJ databases">
        <title>Emergence of the Ug99 lineage of the wheat stem rust pathogen through somatic hybridization.</title>
        <authorList>
            <person name="Li F."/>
            <person name="Upadhyaya N.M."/>
            <person name="Sperschneider J."/>
            <person name="Matny O."/>
            <person name="Nguyen-Phuc H."/>
            <person name="Mago R."/>
            <person name="Raley C."/>
            <person name="Miller M.E."/>
            <person name="Silverstein K.A.T."/>
            <person name="Henningsen E."/>
            <person name="Hirsch C.D."/>
            <person name="Visser B."/>
            <person name="Pretorius Z.A."/>
            <person name="Steffenson B.J."/>
            <person name="Schwessinger B."/>
            <person name="Dodds P.N."/>
            <person name="Figueroa M."/>
        </authorList>
    </citation>
    <scope>NUCLEOTIDE SEQUENCE [LARGE SCALE GENOMIC DNA]</scope>
    <source>
        <strain evidence="2">21-0</strain>
        <strain evidence="3 5">Ug99</strain>
    </source>
</reference>
<dbReference type="Proteomes" id="UP000325313">
    <property type="component" value="Unassembled WGS sequence"/>
</dbReference>
<evidence type="ECO:0000313" key="4">
    <source>
        <dbReference type="Proteomes" id="UP000324748"/>
    </source>
</evidence>